<dbReference type="RefSeq" id="WP_175587426.1">
    <property type="nucleotide sequence ID" value="NZ_JABWGN010000001.1"/>
</dbReference>
<sequence length="300" mass="33143">MNDLVIRPLVAGEEDLFDSLPDPGLVGFAAFGGTYTAMAADGEYRPEWSWVALREGRVVARAAWWAGPDDAEPMALDWFDFTDADAAVKLLRTAPLRAEYSIKLPKGWRETPEVREQVEARIEAAVAAGMSPLVERYRYEWTPGCGLPERPGRLLFRPEPDDEVILDVFRRIHQGSLDAHARRTTAESGLDAAAREELDLLRWLPSPREWWRLAYTPDGDLVGLTVPAANHSAAIVGFIGVVPEHRGNGYAYDLLVEATHLLAAEGVDRVVAGTDQTNLPMVATFARAGYPIAQERIDLV</sequence>
<evidence type="ECO:0000313" key="3">
    <source>
        <dbReference type="Proteomes" id="UP000586042"/>
    </source>
</evidence>
<dbReference type="EMBL" id="JABWGN010000001">
    <property type="protein sequence ID" value="NUW29931.1"/>
    <property type="molecule type" value="Genomic_DNA"/>
</dbReference>
<comment type="caution">
    <text evidence="2">The sequence shown here is derived from an EMBL/GenBank/DDBJ whole genome shotgun (WGS) entry which is preliminary data.</text>
</comment>
<protein>
    <submittedName>
        <fullName evidence="2">GNAT family N-acetyltransferase</fullName>
    </submittedName>
</protein>
<reference evidence="2 3" key="1">
    <citation type="submission" date="2020-06" db="EMBL/GenBank/DDBJ databases">
        <title>Nonomuraea sp. SMC257, a novel actinomycete isolated from soil.</title>
        <authorList>
            <person name="Chanama M."/>
        </authorList>
    </citation>
    <scope>NUCLEOTIDE SEQUENCE [LARGE SCALE GENOMIC DNA]</scope>
    <source>
        <strain evidence="2 3">SMC257</strain>
    </source>
</reference>
<dbReference type="InterPro" id="IPR000182">
    <property type="entry name" value="GNAT_dom"/>
</dbReference>
<dbReference type="Proteomes" id="UP000586042">
    <property type="component" value="Unassembled WGS sequence"/>
</dbReference>
<keyword evidence="3" id="KW-1185">Reference proteome</keyword>
<feature type="domain" description="N-acetyltransferase" evidence="1">
    <location>
        <begin position="167"/>
        <end position="300"/>
    </location>
</feature>
<evidence type="ECO:0000313" key="2">
    <source>
        <dbReference type="EMBL" id="NUW29931.1"/>
    </source>
</evidence>
<organism evidence="2 3">
    <name type="scientific">Nonomuraea montanisoli</name>
    <dbReference type="NCBI Taxonomy" id="2741721"/>
    <lineage>
        <taxon>Bacteria</taxon>
        <taxon>Bacillati</taxon>
        <taxon>Actinomycetota</taxon>
        <taxon>Actinomycetes</taxon>
        <taxon>Streptosporangiales</taxon>
        <taxon>Streptosporangiaceae</taxon>
        <taxon>Nonomuraea</taxon>
    </lineage>
</organism>
<dbReference type="AlphaFoldDB" id="A0A7Y6I1U4"/>
<evidence type="ECO:0000259" key="1">
    <source>
        <dbReference type="PROSITE" id="PS51186"/>
    </source>
</evidence>
<dbReference type="GO" id="GO:0016747">
    <property type="term" value="F:acyltransferase activity, transferring groups other than amino-acyl groups"/>
    <property type="evidence" value="ECO:0007669"/>
    <property type="project" value="InterPro"/>
</dbReference>
<name>A0A7Y6I1U4_9ACTN</name>
<dbReference type="InterPro" id="IPR016181">
    <property type="entry name" value="Acyl_CoA_acyltransferase"/>
</dbReference>
<dbReference type="SUPFAM" id="SSF55729">
    <property type="entry name" value="Acyl-CoA N-acyltransferases (Nat)"/>
    <property type="match status" value="1"/>
</dbReference>
<gene>
    <name evidence="2" type="ORF">HTZ77_00570</name>
</gene>
<dbReference type="CDD" id="cd04301">
    <property type="entry name" value="NAT_SF"/>
    <property type="match status" value="1"/>
</dbReference>
<dbReference type="Gene3D" id="3.40.630.30">
    <property type="match status" value="1"/>
</dbReference>
<accession>A0A7Y6I1U4</accession>
<dbReference type="Pfam" id="PF00583">
    <property type="entry name" value="Acetyltransf_1"/>
    <property type="match status" value="1"/>
</dbReference>
<proteinExistence type="predicted"/>
<keyword evidence="2" id="KW-0808">Transferase</keyword>
<dbReference type="PROSITE" id="PS51186">
    <property type="entry name" value="GNAT"/>
    <property type="match status" value="1"/>
</dbReference>